<dbReference type="EMBL" id="JARJCM010000016">
    <property type="protein sequence ID" value="KAJ7041616.1"/>
    <property type="molecule type" value="Genomic_DNA"/>
</dbReference>
<comment type="caution">
    <text evidence="2">The sequence shown here is derived from an EMBL/GenBank/DDBJ whole genome shotgun (WGS) entry which is preliminary data.</text>
</comment>
<dbReference type="AlphaFoldDB" id="A0AAD6XB70"/>
<sequence>MPRKQEDIDTLSKSRMLSKYLSSVKTSSRVVCEEVCSPRMSEIPRSESRSVRVRARGVGGCMCQRHSASVACASNLNPPSPELLHLHMRLLRPTRLAPKRLPTLHAHTHPCPKRPRIIHMIPERVRRMAARRQQHRQPRPQQARRRDVATPIVRKRRGGQRLRSGRPPCVGAGHPAPRRLHAAVVEVMRGGGSVRRRHPEARRSCEGVAPSWRWVE</sequence>
<protein>
    <submittedName>
        <fullName evidence="2">Uncharacterized protein</fullName>
    </submittedName>
</protein>
<evidence type="ECO:0000313" key="2">
    <source>
        <dbReference type="EMBL" id="KAJ7041616.1"/>
    </source>
</evidence>
<keyword evidence="3" id="KW-1185">Reference proteome</keyword>
<feature type="region of interest" description="Disordered" evidence="1">
    <location>
        <begin position="156"/>
        <end position="176"/>
    </location>
</feature>
<accession>A0AAD6XB70</accession>
<proteinExistence type="predicted"/>
<evidence type="ECO:0000256" key="1">
    <source>
        <dbReference type="SAM" id="MobiDB-lite"/>
    </source>
</evidence>
<name>A0AAD6XB70_9AGAR</name>
<organism evidence="2 3">
    <name type="scientific">Mycena alexandri</name>
    <dbReference type="NCBI Taxonomy" id="1745969"/>
    <lineage>
        <taxon>Eukaryota</taxon>
        <taxon>Fungi</taxon>
        <taxon>Dikarya</taxon>
        <taxon>Basidiomycota</taxon>
        <taxon>Agaricomycotina</taxon>
        <taxon>Agaricomycetes</taxon>
        <taxon>Agaricomycetidae</taxon>
        <taxon>Agaricales</taxon>
        <taxon>Marasmiineae</taxon>
        <taxon>Mycenaceae</taxon>
        <taxon>Mycena</taxon>
    </lineage>
</organism>
<gene>
    <name evidence="2" type="ORF">C8F04DRAFT_1079465</name>
</gene>
<reference evidence="2" key="1">
    <citation type="submission" date="2023-03" db="EMBL/GenBank/DDBJ databases">
        <title>Massive genome expansion in bonnet fungi (Mycena s.s.) driven by repeated elements and novel gene families across ecological guilds.</title>
        <authorList>
            <consortium name="Lawrence Berkeley National Laboratory"/>
            <person name="Harder C.B."/>
            <person name="Miyauchi S."/>
            <person name="Viragh M."/>
            <person name="Kuo A."/>
            <person name="Thoen E."/>
            <person name="Andreopoulos B."/>
            <person name="Lu D."/>
            <person name="Skrede I."/>
            <person name="Drula E."/>
            <person name="Henrissat B."/>
            <person name="Morin E."/>
            <person name="Kohler A."/>
            <person name="Barry K."/>
            <person name="LaButti K."/>
            <person name="Morin E."/>
            <person name="Salamov A."/>
            <person name="Lipzen A."/>
            <person name="Mereny Z."/>
            <person name="Hegedus B."/>
            <person name="Baldrian P."/>
            <person name="Stursova M."/>
            <person name="Weitz H."/>
            <person name="Taylor A."/>
            <person name="Grigoriev I.V."/>
            <person name="Nagy L.G."/>
            <person name="Martin F."/>
            <person name="Kauserud H."/>
        </authorList>
    </citation>
    <scope>NUCLEOTIDE SEQUENCE</scope>
    <source>
        <strain evidence="2">CBHHK200</strain>
    </source>
</reference>
<dbReference type="Proteomes" id="UP001218188">
    <property type="component" value="Unassembled WGS sequence"/>
</dbReference>
<evidence type="ECO:0000313" key="3">
    <source>
        <dbReference type="Proteomes" id="UP001218188"/>
    </source>
</evidence>